<protein>
    <submittedName>
        <fullName evidence="1">Uncharacterized protein</fullName>
    </submittedName>
</protein>
<reference evidence="1 2" key="1">
    <citation type="journal article" date="2023" name="Arcadia Sci">
        <title>De novo assembly of a long-read Amblyomma americanum tick genome.</title>
        <authorList>
            <person name="Chou S."/>
            <person name="Poskanzer K.E."/>
            <person name="Rollins M."/>
            <person name="Thuy-Boun P.S."/>
        </authorList>
    </citation>
    <scope>NUCLEOTIDE SEQUENCE [LARGE SCALE GENOMIC DNA]</scope>
    <source>
        <strain evidence="1">F_SG_1</strain>
        <tissue evidence="1">Salivary glands</tissue>
    </source>
</reference>
<proteinExistence type="predicted"/>
<accession>A0AAQ4E059</accession>
<dbReference type="EMBL" id="JARKHS020024508">
    <property type="protein sequence ID" value="KAK8768099.1"/>
    <property type="molecule type" value="Genomic_DNA"/>
</dbReference>
<evidence type="ECO:0000313" key="1">
    <source>
        <dbReference type="EMBL" id="KAK8768099.1"/>
    </source>
</evidence>
<dbReference type="AlphaFoldDB" id="A0AAQ4E059"/>
<evidence type="ECO:0000313" key="2">
    <source>
        <dbReference type="Proteomes" id="UP001321473"/>
    </source>
</evidence>
<dbReference type="Proteomes" id="UP001321473">
    <property type="component" value="Unassembled WGS sequence"/>
</dbReference>
<keyword evidence="2" id="KW-1185">Reference proteome</keyword>
<gene>
    <name evidence="1" type="ORF">V5799_005121</name>
</gene>
<organism evidence="1 2">
    <name type="scientific">Amblyomma americanum</name>
    <name type="common">Lone star tick</name>
    <dbReference type="NCBI Taxonomy" id="6943"/>
    <lineage>
        <taxon>Eukaryota</taxon>
        <taxon>Metazoa</taxon>
        <taxon>Ecdysozoa</taxon>
        <taxon>Arthropoda</taxon>
        <taxon>Chelicerata</taxon>
        <taxon>Arachnida</taxon>
        <taxon>Acari</taxon>
        <taxon>Parasitiformes</taxon>
        <taxon>Ixodida</taxon>
        <taxon>Ixodoidea</taxon>
        <taxon>Ixodidae</taxon>
        <taxon>Amblyomminae</taxon>
        <taxon>Amblyomma</taxon>
    </lineage>
</organism>
<comment type="caution">
    <text evidence="1">The sequence shown here is derived from an EMBL/GenBank/DDBJ whole genome shotgun (WGS) entry which is preliminary data.</text>
</comment>
<name>A0AAQ4E059_AMBAM</name>
<sequence length="92" mass="9767">MSITQGRRPVRRHLQTWALRVNFGGSNGGVLAAMARLLCHSGFRGAGAESCCGAVPCCTTSENTGHARGCAGWLPSQFTEEPSSRPGETLYQ</sequence>